<dbReference type="AlphaFoldDB" id="A0A1Y2FL71"/>
<dbReference type="OMA" id="HFADYPD"/>
<dbReference type="GO" id="GO:0000009">
    <property type="term" value="F:alpha-1,6-mannosyltransferase activity"/>
    <property type="evidence" value="ECO:0007669"/>
    <property type="project" value="InterPro"/>
</dbReference>
<dbReference type="SUPFAM" id="SSF53448">
    <property type="entry name" value="Nucleotide-diphospho-sugar transferases"/>
    <property type="match status" value="1"/>
</dbReference>
<dbReference type="PANTHER" id="PTHR31834">
    <property type="entry name" value="INITIATION-SPECIFIC ALPHA-1,6-MANNOSYLTRANSFERASE"/>
    <property type="match status" value="1"/>
</dbReference>
<dbReference type="Pfam" id="PF04488">
    <property type="entry name" value="Gly_transf_sug"/>
    <property type="match status" value="1"/>
</dbReference>
<feature type="signal peptide" evidence="3">
    <location>
        <begin position="1"/>
        <end position="32"/>
    </location>
</feature>
<feature type="region of interest" description="Disordered" evidence="2">
    <location>
        <begin position="33"/>
        <end position="52"/>
    </location>
</feature>
<comment type="caution">
    <text evidence="4">The sequence shown here is derived from an EMBL/GenBank/DDBJ whole genome shotgun (WGS) entry which is preliminary data.</text>
</comment>
<evidence type="ECO:0000313" key="5">
    <source>
        <dbReference type="Proteomes" id="UP000193685"/>
    </source>
</evidence>
<dbReference type="InterPro" id="IPR039367">
    <property type="entry name" value="Och1-like"/>
</dbReference>
<evidence type="ECO:0008006" key="6">
    <source>
        <dbReference type="Google" id="ProtNLM"/>
    </source>
</evidence>
<dbReference type="RefSeq" id="XP_040726534.1">
    <property type="nucleotide sequence ID" value="XM_040870416.1"/>
</dbReference>
<sequence length="339" mass="38092">MIRKRVSPRGLSLILLALLAFIFYIAKPKAGGTNLTHDANPPQKLDKTGKAKEPELATGVANVIDTHRTATQPDLSFPKVIYQTSPHNDATPAVLSWYYANPADDHQHFTDAEALKFVRKHYSHAYDAYTSLLSPVARADLFRYFVLHQLGGVYTDIDTTALCPVSGWIPEEFSERDISLVIGIEVDEPTFDESKVAKWGWALNFQFVQWTIMARPGHPALERAAELAIEQLRALAEERKTPLNRLELSKLDLVRNTGPGVFTTAVLEYLGVEPSTFHNLQRPKQVKDVLVLPVTAFAPNQRHSGSKSVSKWESVMEVRVMHGFQSTRSWMSWIKGLFL</sequence>
<dbReference type="InterPro" id="IPR029044">
    <property type="entry name" value="Nucleotide-diphossugar_trans"/>
</dbReference>
<keyword evidence="5" id="KW-1185">Reference proteome</keyword>
<evidence type="ECO:0000313" key="4">
    <source>
        <dbReference type="EMBL" id="ORY84751.1"/>
    </source>
</evidence>
<keyword evidence="3" id="KW-0732">Signal</keyword>
<gene>
    <name evidence="4" type="ORF">BCR37DRAFT_386140</name>
</gene>
<dbReference type="InterPro" id="IPR007577">
    <property type="entry name" value="GlycoTrfase_DXD_sugar-bd_CS"/>
</dbReference>
<accession>A0A1Y2FL71</accession>
<reference evidence="4 5" key="1">
    <citation type="submission" date="2016-07" db="EMBL/GenBank/DDBJ databases">
        <title>Pervasive Adenine N6-methylation of Active Genes in Fungi.</title>
        <authorList>
            <consortium name="DOE Joint Genome Institute"/>
            <person name="Mondo S.J."/>
            <person name="Dannebaum R.O."/>
            <person name="Kuo R.C."/>
            <person name="Labutti K."/>
            <person name="Haridas S."/>
            <person name="Kuo A."/>
            <person name="Salamov A."/>
            <person name="Ahrendt S.R."/>
            <person name="Lipzen A."/>
            <person name="Sullivan W."/>
            <person name="Andreopoulos W.B."/>
            <person name="Clum A."/>
            <person name="Lindquist E."/>
            <person name="Daum C."/>
            <person name="Ramamoorthy G.K."/>
            <person name="Gryganskyi A."/>
            <person name="Culley D."/>
            <person name="Magnuson J.K."/>
            <person name="James T.Y."/>
            <person name="O'Malley M.A."/>
            <person name="Stajich J.E."/>
            <person name="Spatafora J.W."/>
            <person name="Visel A."/>
            <person name="Grigoriev I.V."/>
        </authorList>
    </citation>
    <scope>NUCLEOTIDE SEQUENCE [LARGE SCALE GENOMIC DNA]</scope>
    <source>
        <strain evidence="4 5">12-1054</strain>
    </source>
</reference>
<dbReference type="GeneID" id="63787015"/>
<feature type="chain" id="PRO_5011008243" description="Nucleotide-diphospho-sugar transferase" evidence="3">
    <location>
        <begin position="33"/>
        <end position="339"/>
    </location>
</feature>
<proteinExistence type="inferred from homology"/>
<comment type="similarity">
    <text evidence="1">Belongs to the glycosyltransferase 32 family.</text>
</comment>
<dbReference type="GO" id="GO:0000136">
    <property type="term" value="C:mannan polymerase complex"/>
    <property type="evidence" value="ECO:0007669"/>
    <property type="project" value="TreeGrafter"/>
</dbReference>
<evidence type="ECO:0000256" key="1">
    <source>
        <dbReference type="ARBA" id="ARBA00009003"/>
    </source>
</evidence>
<dbReference type="OrthoDB" id="409543at2759"/>
<name>A0A1Y2FL71_PROLT</name>
<dbReference type="Gene3D" id="3.90.550.20">
    <property type="match status" value="1"/>
</dbReference>
<dbReference type="Proteomes" id="UP000193685">
    <property type="component" value="Unassembled WGS sequence"/>
</dbReference>
<dbReference type="EMBL" id="MCFI01000005">
    <property type="protein sequence ID" value="ORY84751.1"/>
    <property type="molecule type" value="Genomic_DNA"/>
</dbReference>
<dbReference type="GO" id="GO:0006487">
    <property type="term" value="P:protein N-linked glycosylation"/>
    <property type="evidence" value="ECO:0007669"/>
    <property type="project" value="TreeGrafter"/>
</dbReference>
<dbReference type="PANTHER" id="PTHR31834:SF8">
    <property type="entry name" value="TRANSFERASE, PUTATIVE (AFU_ORTHOLOGUE AFUA_6G14040)-RELATED"/>
    <property type="match status" value="1"/>
</dbReference>
<dbReference type="STRING" id="56484.A0A1Y2FL71"/>
<evidence type="ECO:0000256" key="2">
    <source>
        <dbReference type="SAM" id="MobiDB-lite"/>
    </source>
</evidence>
<organism evidence="4 5">
    <name type="scientific">Protomyces lactucae-debilis</name>
    <dbReference type="NCBI Taxonomy" id="2754530"/>
    <lineage>
        <taxon>Eukaryota</taxon>
        <taxon>Fungi</taxon>
        <taxon>Dikarya</taxon>
        <taxon>Ascomycota</taxon>
        <taxon>Taphrinomycotina</taxon>
        <taxon>Taphrinomycetes</taxon>
        <taxon>Taphrinales</taxon>
        <taxon>Protomycetaceae</taxon>
        <taxon>Protomyces</taxon>
    </lineage>
</organism>
<protein>
    <recommendedName>
        <fullName evidence="6">Nucleotide-diphospho-sugar transferase</fullName>
    </recommendedName>
</protein>
<evidence type="ECO:0000256" key="3">
    <source>
        <dbReference type="SAM" id="SignalP"/>
    </source>
</evidence>